<dbReference type="PROSITE" id="PS50943">
    <property type="entry name" value="HTH_CROC1"/>
    <property type="match status" value="1"/>
</dbReference>
<reference evidence="3" key="1">
    <citation type="journal article" date="2019" name="Int. J. Syst. Evol. Microbiol.">
        <title>The Global Catalogue of Microorganisms (GCM) 10K type strain sequencing project: providing services to taxonomists for standard genome sequencing and annotation.</title>
        <authorList>
            <consortium name="The Broad Institute Genomics Platform"/>
            <consortium name="The Broad Institute Genome Sequencing Center for Infectious Disease"/>
            <person name="Wu L."/>
            <person name="Ma J."/>
        </authorList>
    </citation>
    <scope>NUCLEOTIDE SEQUENCE [LARGE SCALE GENOMIC DNA]</scope>
    <source>
        <strain evidence="3">JCM 19173</strain>
    </source>
</reference>
<organism evidence="2 3">
    <name type="scientific">Deinococcus radiotolerans</name>
    <dbReference type="NCBI Taxonomy" id="1309407"/>
    <lineage>
        <taxon>Bacteria</taxon>
        <taxon>Thermotogati</taxon>
        <taxon>Deinococcota</taxon>
        <taxon>Deinococci</taxon>
        <taxon>Deinococcales</taxon>
        <taxon>Deinococcaceae</taxon>
        <taxon>Deinococcus</taxon>
    </lineage>
</organism>
<sequence length="70" mass="8015">MNDHIRQQVRDIMKERGITQQQLADLTGLQRPNVTRLLSGTSGQVPDNWQRILDALQLDLITSSTTEDQR</sequence>
<dbReference type="Pfam" id="PF13443">
    <property type="entry name" value="HTH_26"/>
    <property type="match status" value="1"/>
</dbReference>
<accession>A0ABQ2FG82</accession>
<dbReference type="InterPro" id="IPR001387">
    <property type="entry name" value="Cro/C1-type_HTH"/>
</dbReference>
<evidence type="ECO:0000259" key="1">
    <source>
        <dbReference type="PROSITE" id="PS50943"/>
    </source>
</evidence>
<dbReference type="CDD" id="cd00093">
    <property type="entry name" value="HTH_XRE"/>
    <property type="match status" value="1"/>
</dbReference>
<dbReference type="SMART" id="SM00530">
    <property type="entry name" value="HTH_XRE"/>
    <property type="match status" value="1"/>
</dbReference>
<feature type="domain" description="HTH cro/C1-type" evidence="1">
    <location>
        <begin position="9"/>
        <end position="63"/>
    </location>
</feature>
<gene>
    <name evidence="2" type="ORF">GCM10010844_12450</name>
</gene>
<dbReference type="EMBL" id="BMPE01000002">
    <property type="protein sequence ID" value="GGK95474.1"/>
    <property type="molecule type" value="Genomic_DNA"/>
</dbReference>
<dbReference type="Proteomes" id="UP000604341">
    <property type="component" value="Unassembled WGS sequence"/>
</dbReference>
<proteinExistence type="predicted"/>
<dbReference type="RefSeq" id="WP_229784525.1">
    <property type="nucleotide sequence ID" value="NZ_BMPE01000002.1"/>
</dbReference>
<evidence type="ECO:0000313" key="3">
    <source>
        <dbReference type="Proteomes" id="UP000604341"/>
    </source>
</evidence>
<protein>
    <recommendedName>
        <fullName evidence="1">HTH cro/C1-type domain-containing protein</fullName>
    </recommendedName>
</protein>
<dbReference type="InterPro" id="IPR010982">
    <property type="entry name" value="Lambda_DNA-bd_dom_sf"/>
</dbReference>
<comment type="caution">
    <text evidence="2">The sequence shown here is derived from an EMBL/GenBank/DDBJ whole genome shotgun (WGS) entry which is preliminary data.</text>
</comment>
<dbReference type="Gene3D" id="1.10.260.40">
    <property type="entry name" value="lambda repressor-like DNA-binding domains"/>
    <property type="match status" value="1"/>
</dbReference>
<name>A0ABQ2FG82_9DEIO</name>
<keyword evidence="3" id="KW-1185">Reference proteome</keyword>
<evidence type="ECO:0000313" key="2">
    <source>
        <dbReference type="EMBL" id="GGK95474.1"/>
    </source>
</evidence>
<dbReference type="SUPFAM" id="SSF47413">
    <property type="entry name" value="lambda repressor-like DNA-binding domains"/>
    <property type="match status" value="1"/>
</dbReference>